<accession>A0A438F546</accession>
<feature type="domain" description="Programmed cell death protein 2 C-terminal" evidence="2">
    <location>
        <begin position="252"/>
        <end position="365"/>
    </location>
</feature>
<proteinExistence type="predicted"/>
<gene>
    <name evidence="3" type="primary">Pdcd2l_3</name>
    <name evidence="3" type="ORF">CK203_066987</name>
</gene>
<sequence length="380" mass="42976">MGDAVLELVGMPGPWAENDSEPSDHYTTKIGGLPDWPIPQLLSSKPHLLRCATCEKDLCLVAQVYAPISGKNLNIDERVIYVLGCLTPTCGRNPCSWRAIRVQKLNPTDEEVVQETAVASSPVAGWNNDIWTEEGNDENDEDIDLEELGVALFEAASVASFSKKRHAKPTVKSSPLNTKPTVKSSPLNTKPTVKSSPLSPGTRLVYNDTPVLPCFYTYTEEELSSREIKKEQTQKAVSNEEAYEYTGAWNADRTYFRFRKCLDAYPEQCFRYSCGGKPLLAMEEVEDPGRCRHCGGSMHYEMQLTPALLYFLQERADDRQKHSLEYWTWLTVIVFTCSQSCFHPSDQEKSDNEGWEVAEEVIFIQYEKTVYEARNEAYFS</sequence>
<dbReference type="AlphaFoldDB" id="A0A438F546"/>
<evidence type="ECO:0000313" key="4">
    <source>
        <dbReference type="Proteomes" id="UP000288805"/>
    </source>
</evidence>
<feature type="region of interest" description="Disordered" evidence="1">
    <location>
        <begin position="169"/>
        <end position="201"/>
    </location>
</feature>
<dbReference type="EMBL" id="QGNW01001119">
    <property type="protein sequence ID" value="RVW55101.1"/>
    <property type="molecule type" value="Genomic_DNA"/>
</dbReference>
<dbReference type="PANTHER" id="PTHR47762">
    <property type="entry name" value="OSJNBB0079B02.4 PROTEIN"/>
    <property type="match status" value="1"/>
</dbReference>
<dbReference type="Pfam" id="PF04194">
    <property type="entry name" value="PDCD2_C"/>
    <property type="match status" value="1"/>
</dbReference>
<evidence type="ECO:0000256" key="1">
    <source>
        <dbReference type="SAM" id="MobiDB-lite"/>
    </source>
</evidence>
<dbReference type="Proteomes" id="UP000288805">
    <property type="component" value="Unassembled WGS sequence"/>
</dbReference>
<protein>
    <submittedName>
        <fullName evidence="3">Programmed cell death protein 2-like</fullName>
    </submittedName>
</protein>
<comment type="caution">
    <text evidence="3">The sequence shown here is derived from an EMBL/GenBank/DDBJ whole genome shotgun (WGS) entry which is preliminary data.</text>
</comment>
<name>A0A438F546_VITVI</name>
<reference evidence="3 4" key="1">
    <citation type="journal article" date="2018" name="PLoS Genet.">
        <title>Population sequencing reveals clonal diversity and ancestral inbreeding in the grapevine cultivar Chardonnay.</title>
        <authorList>
            <person name="Roach M.J."/>
            <person name="Johnson D.L."/>
            <person name="Bohlmann J."/>
            <person name="van Vuuren H.J."/>
            <person name="Jones S.J."/>
            <person name="Pretorius I.S."/>
            <person name="Schmidt S.A."/>
            <person name="Borneman A.R."/>
        </authorList>
    </citation>
    <scope>NUCLEOTIDE SEQUENCE [LARGE SCALE GENOMIC DNA]</scope>
    <source>
        <strain evidence="4">cv. Chardonnay</strain>
        <tissue evidence="3">Leaf</tissue>
    </source>
</reference>
<dbReference type="InterPro" id="IPR007320">
    <property type="entry name" value="PDCD2_C"/>
</dbReference>
<feature type="compositionally biased region" description="Polar residues" evidence="1">
    <location>
        <begin position="171"/>
        <end position="199"/>
    </location>
</feature>
<dbReference type="GO" id="GO:0005737">
    <property type="term" value="C:cytoplasm"/>
    <property type="evidence" value="ECO:0007669"/>
    <property type="project" value="InterPro"/>
</dbReference>
<organism evidence="3 4">
    <name type="scientific">Vitis vinifera</name>
    <name type="common">Grape</name>
    <dbReference type="NCBI Taxonomy" id="29760"/>
    <lineage>
        <taxon>Eukaryota</taxon>
        <taxon>Viridiplantae</taxon>
        <taxon>Streptophyta</taxon>
        <taxon>Embryophyta</taxon>
        <taxon>Tracheophyta</taxon>
        <taxon>Spermatophyta</taxon>
        <taxon>Magnoliopsida</taxon>
        <taxon>eudicotyledons</taxon>
        <taxon>Gunneridae</taxon>
        <taxon>Pentapetalae</taxon>
        <taxon>rosids</taxon>
        <taxon>Vitales</taxon>
        <taxon>Vitaceae</taxon>
        <taxon>Viteae</taxon>
        <taxon>Vitis</taxon>
    </lineage>
</organism>
<dbReference type="PANTHER" id="PTHR47762:SF2">
    <property type="entry name" value="OS04G0640800 PROTEIN"/>
    <property type="match status" value="1"/>
</dbReference>
<evidence type="ECO:0000313" key="3">
    <source>
        <dbReference type="EMBL" id="RVW55101.1"/>
    </source>
</evidence>
<evidence type="ECO:0000259" key="2">
    <source>
        <dbReference type="Pfam" id="PF04194"/>
    </source>
</evidence>